<dbReference type="EMBL" id="JBHLUK010000002">
    <property type="protein sequence ID" value="MFC0422650.1"/>
    <property type="molecule type" value="Genomic_DNA"/>
</dbReference>
<dbReference type="PANTHER" id="PTHR30337">
    <property type="entry name" value="COMPONENT OF ATP-DEPENDENT DSDNA EXONUCLEASE"/>
    <property type="match status" value="1"/>
</dbReference>
<keyword evidence="3" id="KW-0269">Exonuclease</keyword>
<dbReference type="RefSeq" id="WP_137643868.1">
    <property type="nucleotide sequence ID" value="NZ_BAABRM010000001.1"/>
</dbReference>
<dbReference type="CDD" id="cd00840">
    <property type="entry name" value="MPP_Mre11_N"/>
    <property type="match status" value="1"/>
</dbReference>
<dbReference type="Pfam" id="PF00149">
    <property type="entry name" value="Metallophos"/>
    <property type="match status" value="1"/>
</dbReference>
<feature type="domain" description="Calcineurin-like phosphoesterase" evidence="2">
    <location>
        <begin position="1"/>
        <end position="196"/>
    </location>
</feature>
<dbReference type="InterPro" id="IPR029052">
    <property type="entry name" value="Metallo-depent_PP-like"/>
</dbReference>
<keyword evidence="4" id="KW-1185">Reference proteome</keyword>
<dbReference type="InterPro" id="IPR004843">
    <property type="entry name" value="Calcineurin-like_PHP"/>
</dbReference>
<organism evidence="3 4">
    <name type="scientific">Lactiplantibacillus plajomi</name>
    <dbReference type="NCBI Taxonomy" id="1457217"/>
    <lineage>
        <taxon>Bacteria</taxon>
        <taxon>Bacillati</taxon>
        <taxon>Bacillota</taxon>
        <taxon>Bacilli</taxon>
        <taxon>Lactobacillales</taxon>
        <taxon>Lactobacillaceae</taxon>
        <taxon>Lactiplantibacillus</taxon>
    </lineage>
</organism>
<dbReference type="InterPro" id="IPR041796">
    <property type="entry name" value="Mre11_N"/>
</dbReference>
<dbReference type="InterPro" id="IPR050535">
    <property type="entry name" value="DNA_Repair-Maintenance_Comp"/>
</dbReference>
<evidence type="ECO:0000259" key="2">
    <source>
        <dbReference type="Pfam" id="PF00149"/>
    </source>
</evidence>
<keyword evidence="3" id="KW-0540">Nuclease</keyword>
<evidence type="ECO:0000313" key="3">
    <source>
        <dbReference type="EMBL" id="MFC0422650.1"/>
    </source>
</evidence>
<dbReference type="GO" id="GO:0004527">
    <property type="term" value="F:exonuclease activity"/>
    <property type="evidence" value="ECO:0007669"/>
    <property type="project" value="UniProtKB-KW"/>
</dbReference>
<protein>
    <submittedName>
        <fullName evidence="3">Exonuclease SbcCD subunit D</fullName>
    </submittedName>
</protein>
<dbReference type="PANTHER" id="PTHR30337:SF7">
    <property type="entry name" value="PHOSPHOESTERASE"/>
    <property type="match status" value="1"/>
</dbReference>
<comment type="caution">
    <text evidence="3">The sequence shown here is derived from an EMBL/GenBank/DDBJ whole genome shotgun (WGS) entry which is preliminary data.</text>
</comment>
<proteinExistence type="predicted"/>
<keyword evidence="1" id="KW-0378">Hydrolase</keyword>
<gene>
    <name evidence="3" type="ORF">ACFFGS_00440</name>
</gene>
<evidence type="ECO:0000313" key="4">
    <source>
        <dbReference type="Proteomes" id="UP001589855"/>
    </source>
</evidence>
<dbReference type="InterPro" id="IPR014576">
    <property type="entry name" value="Pesterase_YhaO"/>
</dbReference>
<name>A0ABV6JZK5_9LACO</name>
<dbReference type="Proteomes" id="UP001589855">
    <property type="component" value="Unassembled WGS sequence"/>
</dbReference>
<sequence>MKFLHAADLHLDTPFRGLSDVSPALQRRLVEAPIKALQRLTDLALDQRVDCVLLVGDLFDASAQSVQAQAALMSDLTRLARAQIPVVLSFGNHDFQPDLSSWHFPSTVHVLGNVVTTVTLTTAAQERVAISGFSYGQRWVERDMVTDYPLKTSAVDYRIGCLHGQVGRPGDHYAPFSVGELQAKHYDYWALGHIHQRQALSQTPPIMYPGNIQGRHRDEQGAKGCLIVTSTADHRLQPEFIPLTDVTWTDWQPTLRGMSDRADLLRQLTDQLNAQFQSGLTLVTVTLPAEAQLAANASLALNQGSLLGQLQANAGTTWWPVGLHQMGTAAEPQLFGLNGATWDAAGEAVVTPQTIADLADSLLNEAFLNQALLEDQSAEQWRDQVMRLLTEQYHLTTGGDQDAD</sequence>
<dbReference type="SUPFAM" id="SSF56300">
    <property type="entry name" value="Metallo-dependent phosphatases"/>
    <property type="match status" value="1"/>
</dbReference>
<dbReference type="Gene3D" id="3.60.21.10">
    <property type="match status" value="1"/>
</dbReference>
<evidence type="ECO:0000256" key="1">
    <source>
        <dbReference type="ARBA" id="ARBA00022801"/>
    </source>
</evidence>
<reference evidence="3 4" key="1">
    <citation type="submission" date="2024-09" db="EMBL/GenBank/DDBJ databases">
        <authorList>
            <person name="Sun Q."/>
            <person name="Mori K."/>
        </authorList>
    </citation>
    <scope>NUCLEOTIDE SEQUENCE [LARGE SCALE GENOMIC DNA]</scope>
    <source>
        <strain evidence="3 4">TBRC 4575</strain>
    </source>
</reference>
<accession>A0ABV6JZK5</accession>
<dbReference type="PIRSF" id="PIRSF033091">
    <property type="entry name" value="Pesterase_YhaO"/>
    <property type="match status" value="1"/>
</dbReference>